<dbReference type="Pfam" id="PF13710">
    <property type="entry name" value="ACT_5"/>
    <property type="match status" value="1"/>
</dbReference>
<organism evidence="1 2">
    <name type="scientific">Sedimentibacter hydroxybenzoicus DSM 7310</name>
    <dbReference type="NCBI Taxonomy" id="1123245"/>
    <lineage>
        <taxon>Bacteria</taxon>
        <taxon>Bacillati</taxon>
        <taxon>Bacillota</taxon>
        <taxon>Tissierellia</taxon>
        <taxon>Sedimentibacter</taxon>
    </lineage>
</organism>
<dbReference type="EMBL" id="JACBNQ010000011">
    <property type="protein sequence ID" value="NYB74629.1"/>
    <property type="molecule type" value="Genomic_DNA"/>
</dbReference>
<protein>
    <submittedName>
        <fullName evidence="1">Uncharacterized protein</fullName>
    </submittedName>
</protein>
<dbReference type="Gene3D" id="3.30.70.260">
    <property type="match status" value="1"/>
</dbReference>
<sequence length="78" mass="9108">MNRTISFKMNKGIDSALRVLTTLRRKQFDVQGFSMIRTEGKDSEFKITLVDKKQESFERAMLQMRKLVDVYDVSEAAE</sequence>
<proteinExistence type="predicted"/>
<dbReference type="SUPFAM" id="SSF55021">
    <property type="entry name" value="ACT-like"/>
    <property type="match status" value="1"/>
</dbReference>
<gene>
    <name evidence="1" type="ORF">HZF24_10830</name>
</gene>
<reference evidence="1" key="1">
    <citation type="submission" date="2020-07" db="EMBL/GenBank/DDBJ databases">
        <title>Genomic analysis of a strain of Sedimentibacter Hydroxybenzoicus DSM7310.</title>
        <authorList>
            <person name="Ma S."/>
        </authorList>
    </citation>
    <scope>NUCLEOTIDE SEQUENCE</scope>
    <source>
        <strain evidence="1">DSM 7310</strain>
    </source>
</reference>
<dbReference type="AlphaFoldDB" id="A0A974BK28"/>
<dbReference type="RefSeq" id="WP_179238331.1">
    <property type="nucleotide sequence ID" value="NZ_JACBNQ010000011.1"/>
</dbReference>
<dbReference type="InterPro" id="IPR045865">
    <property type="entry name" value="ACT-like_dom_sf"/>
</dbReference>
<keyword evidence="2" id="KW-1185">Reference proteome</keyword>
<name>A0A974BK28_SEDHY</name>
<dbReference type="Proteomes" id="UP000611629">
    <property type="component" value="Unassembled WGS sequence"/>
</dbReference>
<accession>A0A974BK28</accession>
<comment type="caution">
    <text evidence="1">The sequence shown here is derived from an EMBL/GenBank/DDBJ whole genome shotgun (WGS) entry which is preliminary data.</text>
</comment>
<evidence type="ECO:0000313" key="1">
    <source>
        <dbReference type="EMBL" id="NYB74629.1"/>
    </source>
</evidence>
<evidence type="ECO:0000313" key="2">
    <source>
        <dbReference type="Proteomes" id="UP000611629"/>
    </source>
</evidence>